<evidence type="ECO:0000256" key="11">
    <source>
        <dbReference type="ARBA" id="ARBA00023004"/>
    </source>
</evidence>
<keyword evidence="9 15" id="KW-0249">Electron transport</keyword>
<reference evidence="20" key="1">
    <citation type="submission" date="2016-11" db="EMBL/GenBank/DDBJ databases">
        <authorList>
            <person name="Varghese N."/>
            <person name="Submissions S."/>
        </authorList>
    </citation>
    <scope>NUCLEOTIDE SEQUENCE [LARGE SCALE GENOMIC DNA]</scope>
    <source>
        <strain evidence="20">DSM 22212</strain>
    </source>
</reference>
<keyword evidence="13 16" id="KW-0472">Membrane</keyword>
<dbReference type="EMBL" id="FRAU01000004">
    <property type="protein sequence ID" value="SHK59719.1"/>
    <property type="molecule type" value="Genomic_DNA"/>
</dbReference>
<feature type="transmembrane region" description="Helical" evidence="16">
    <location>
        <begin position="249"/>
        <end position="272"/>
    </location>
</feature>
<evidence type="ECO:0000256" key="9">
    <source>
        <dbReference type="ARBA" id="ARBA00022982"/>
    </source>
</evidence>
<feature type="transmembrane region" description="Helical" evidence="16">
    <location>
        <begin position="318"/>
        <end position="342"/>
    </location>
</feature>
<organism evidence="19 20">
    <name type="scientific">Rhodothermus profundi</name>
    <dbReference type="NCBI Taxonomy" id="633813"/>
    <lineage>
        <taxon>Bacteria</taxon>
        <taxon>Pseudomonadati</taxon>
        <taxon>Rhodothermota</taxon>
        <taxon>Rhodothermia</taxon>
        <taxon>Rhodothermales</taxon>
        <taxon>Rhodothermaceae</taxon>
        <taxon>Rhodothermus</taxon>
    </lineage>
</organism>
<keyword evidence="20" id="KW-1185">Reference proteome</keyword>
<feature type="transmembrane region" description="Helical" evidence="16">
    <location>
        <begin position="467"/>
        <end position="490"/>
    </location>
</feature>
<evidence type="ECO:0000256" key="7">
    <source>
        <dbReference type="ARBA" id="ARBA00022723"/>
    </source>
</evidence>
<feature type="domain" description="Cytochrome oxidase subunit I profile" evidence="18">
    <location>
        <begin position="28"/>
        <end position="530"/>
    </location>
</feature>
<dbReference type="InterPro" id="IPR023615">
    <property type="entry name" value="Cyt_c_Oxase_su1_BS"/>
</dbReference>
<keyword evidence="11 16" id="KW-0408">Iron</keyword>
<dbReference type="InterPro" id="IPR014241">
    <property type="entry name" value="Cyt_c_oxidase_su1_bac"/>
</dbReference>
<keyword evidence="8" id="KW-1278">Translocase</keyword>
<evidence type="ECO:0000256" key="5">
    <source>
        <dbReference type="ARBA" id="ARBA00022660"/>
    </source>
</evidence>
<dbReference type="GO" id="GO:0005886">
    <property type="term" value="C:plasma membrane"/>
    <property type="evidence" value="ECO:0007669"/>
    <property type="project" value="UniProtKB-SubCell"/>
</dbReference>
<proteinExistence type="inferred from homology"/>
<dbReference type="EC" id="7.1.1.9" evidence="16"/>
<evidence type="ECO:0000256" key="10">
    <source>
        <dbReference type="ARBA" id="ARBA00022989"/>
    </source>
</evidence>
<evidence type="ECO:0000256" key="15">
    <source>
        <dbReference type="RuleBase" id="RU000370"/>
    </source>
</evidence>
<dbReference type="PANTHER" id="PTHR10422">
    <property type="entry name" value="CYTOCHROME C OXIDASE SUBUNIT 1"/>
    <property type="match status" value="1"/>
</dbReference>
<feature type="region of interest" description="Disordered" evidence="17">
    <location>
        <begin position="548"/>
        <end position="568"/>
    </location>
</feature>
<dbReference type="PROSITE" id="PS50855">
    <property type="entry name" value="COX1"/>
    <property type="match status" value="1"/>
</dbReference>
<dbReference type="GO" id="GO:0020037">
    <property type="term" value="F:heme binding"/>
    <property type="evidence" value="ECO:0007669"/>
    <property type="project" value="InterPro"/>
</dbReference>
<dbReference type="UniPathway" id="UPA00705"/>
<keyword evidence="5 15" id="KW-0679">Respiratory chain</keyword>
<dbReference type="SUPFAM" id="SSF81442">
    <property type="entry name" value="Cytochrome c oxidase subunit I-like"/>
    <property type="match status" value="1"/>
</dbReference>
<dbReference type="GO" id="GO:0015990">
    <property type="term" value="P:electron transport coupled proton transport"/>
    <property type="evidence" value="ECO:0007669"/>
    <property type="project" value="InterPro"/>
</dbReference>
<dbReference type="Pfam" id="PF00115">
    <property type="entry name" value="COX1"/>
    <property type="match status" value="1"/>
</dbReference>
<evidence type="ECO:0000256" key="3">
    <source>
        <dbReference type="ARBA" id="ARBA00022448"/>
    </source>
</evidence>
<dbReference type="STRING" id="633813.SAMN04488087_1510"/>
<keyword evidence="6 15" id="KW-0812">Transmembrane</keyword>
<dbReference type="GO" id="GO:0046872">
    <property type="term" value="F:metal ion binding"/>
    <property type="evidence" value="ECO:0007669"/>
    <property type="project" value="UniProtKB-KW"/>
</dbReference>
<dbReference type="NCBIfam" id="TIGR02891">
    <property type="entry name" value="CtaD_CoxA"/>
    <property type="match status" value="1"/>
</dbReference>
<comment type="function">
    <text evidence="16">Cytochrome c oxidase is the component of the respiratory chain that catalyzes the reduction of oxygen to water. Subunits 1-3 form the functional core of the enzyme complex. CO I is the catalytic subunit of the enzyme. Electrons originating in cytochrome c are transferred via the copper A center of subunit 2 and heme A of subunit 1 to the bimetallic center formed by heme A3 and copper B.</text>
</comment>
<dbReference type="PANTHER" id="PTHR10422:SF18">
    <property type="entry name" value="CYTOCHROME C OXIDASE SUBUNIT 1"/>
    <property type="match status" value="1"/>
</dbReference>
<keyword evidence="3 15" id="KW-0813">Transport</keyword>
<evidence type="ECO:0000256" key="6">
    <source>
        <dbReference type="ARBA" id="ARBA00022692"/>
    </source>
</evidence>
<sequence>MATQTVATAQTAQPEIHYLNHVRGLKSWLLTLDHKRIGLLYLISVIFFFIVGGILAVLIRLELFEPGQTIMSAETYNHVFTLHGAIMIFLFLIPVVPAVLGNFALPIMIGAKDVAFPRLNLASWYIYWLGALTMLVGIVTSGLDTGWTFYTPYSTMTGSGVTWVVLGAFILGFSSILTGLNFIVTVHKMRAPGMTWSRLPLFVWGLYATSIVQILATPVLGITLLLLALERILQIGIFDPALGGDPVLFQHFFWFYSHPAVYIMILPAFGVISELIGTFSRKGIFGYKFVALSSVAIAFLGFLVWGHHMYVAGQSATASTVFSLLTFLIGVPTGVKVLNWIASLYRGSIWLRTPLLYALAFLFVFPIGGFTGIALGTLGLDVPLHDTYFVVAHFHYVMVSGGLLAFLGGLHYWWPKMFGRLYNEKLAQIAALLIFLGFNMTFFPQFILGTQGMPRRYFDYLPEFTTLHQLSTIGSWVLTIGLLLVAAYLVHSLFKGRPAPANPWGAGTLEWTHTGRIPSPHNFERTPVVTRGPYDYHLAEEIFGNGHQGEEATVAPAPGQTQQPESAR</sequence>
<dbReference type="PRINTS" id="PR01165">
    <property type="entry name" value="CYCOXIDASEI"/>
</dbReference>
<evidence type="ECO:0000259" key="18">
    <source>
        <dbReference type="PROSITE" id="PS50855"/>
    </source>
</evidence>
<feature type="compositionally biased region" description="Polar residues" evidence="17">
    <location>
        <begin position="559"/>
        <end position="568"/>
    </location>
</feature>
<accession>A0A1M6TS25</accession>
<evidence type="ECO:0000256" key="14">
    <source>
        <dbReference type="ARBA" id="ARBA00047816"/>
    </source>
</evidence>
<feature type="transmembrane region" description="Helical" evidence="16">
    <location>
        <begin position="354"/>
        <end position="374"/>
    </location>
</feature>
<dbReference type="GO" id="GO:0004129">
    <property type="term" value="F:cytochrome-c oxidase activity"/>
    <property type="evidence" value="ECO:0007669"/>
    <property type="project" value="UniProtKB-EC"/>
</dbReference>
<feature type="transmembrane region" description="Helical" evidence="16">
    <location>
        <begin position="426"/>
        <end position="447"/>
    </location>
</feature>
<feature type="transmembrane region" description="Helical" evidence="16">
    <location>
        <begin position="79"/>
        <end position="105"/>
    </location>
</feature>
<keyword evidence="4 15" id="KW-0349">Heme</keyword>
<evidence type="ECO:0000313" key="19">
    <source>
        <dbReference type="EMBL" id="SHK59719.1"/>
    </source>
</evidence>
<keyword evidence="7 16" id="KW-0479">Metal-binding</keyword>
<keyword evidence="12 16" id="KW-0186">Copper</keyword>
<feature type="transmembrane region" description="Helical" evidence="16">
    <location>
        <begin position="39"/>
        <end position="59"/>
    </location>
</feature>
<feature type="transmembrane region" description="Helical" evidence="16">
    <location>
        <begin position="125"/>
        <end position="143"/>
    </location>
</feature>
<evidence type="ECO:0000313" key="20">
    <source>
        <dbReference type="Proteomes" id="UP000185812"/>
    </source>
</evidence>
<evidence type="ECO:0000256" key="12">
    <source>
        <dbReference type="ARBA" id="ARBA00023008"/>
    </source>
</evidence>
<dbReference type="Gene3D" id="1.20.210.10">
    <property type="entry name" value="Cytochrome c oxidase-like, subunit I domain"/>
    <property type="match status" value="1"/>
</dbReference>
<protein>
    <recommendedName>
        <fullName evidence="16">Cytochrome c oxidase subunit 1</fullName>
        <ecNumber evidence="16">7.1.1.9</ecNumber>
    </recommendedName>
</protein>
<evidence type="ECO:0000256" key="8">
    <source>
        <dbReference type="ARBA" id="ARBA00022967"/>
    </source>
</evidence>
<dbReference type="GO" id="GO:0006119">
    <property type="term" value="P:oxidative phosphorylation"/>
    <property type="evidence" value="ECO:0007669"/>
    <property type="project" value="UniProtKB-UniPathway"/>
</dbReference>
<feature type="transmembrane region" description="Helical" evidence="16">
    <location>
        <begin position="204"/>
        <end position="229"/>
    </location>
</feature>
<evidence type="ECO:0000256" key="4">
    <source>
        <dbReference type="ARBA" id="ARBA00022617"/>
    </source>
</evidence>
<gene>
    <name evidence="19" type="ORF">SAMN04488087_1510</name>
</gene>
<feature type="transmembrane region" description="Helical" evidence="16">
    <location>
        <begin position="284"/>
        <end position="306"/>
    </location>
</feature>
<comment type="similarity">
    <text evidence="15">Belongs to the heme-copper respiratory oxidase family.</text>
</comment>
<dbReference type="PROSITE" id="PS00077">
    <property type="entry name" value="COX1_CUB"/>
    <property type="match status" value="1"/>
</dbReference>
<name>A0A1M6TS25_9BACT</name>
<evidence type="ECO:0000256" key="2">
    <source>
        <dbReference type="ARBA" id="ARBA00004673"/>
    </source>
</evidence>
<comment type="catalytic activity">
    <reaction evidence="14 16">
        <text>4 Fe(II)-[cytochrome c] + O2 + 8 H(+)(in) = 4 Fe(III)-[cytochrome c] + 2 H2O + 4 H(+)(out)</text>
        <dbReference type="Rhea" id="RHEA:11436"/>
        <dbReference type="Rhea" id="RHEA-COMP:10350"/>
        <dbReference type="Rhea" id="RHEA-COMP:14399"/>
        <dbReference type="ChEBI" id="CHEBI:15377"/>
        <dbReference type="ChEBI" id="CHEBI:15378"/>
        <dbReference type="ChEBI" id="CHEBI:15379"/>
        <dbReference type="ChEBI" id="CHEBI:29033"/>
        <dbReference type="ChEBI" id="CHEBI:29034"/>
        <dbReference type="EC" id="7.1.1.9"/>
    </reaction>
</comment>
<dbReference type="RefSeq" id="WP_072715364.1">
    <property type="nucleotide sequence ID" value="NZ_FRAU01000004.1"/>
</dbReference>
<feature type="transmembrane region" description="Helical" evidence="16">
    <location>
        <begin position="163"/>
        <end position="184"/>
    </location>
</feature>
<dbReference type="Proteomes" id="UP000185812">
    <property type="component" value="Unassembled WGS sequence"/>
</dbReference>
<keyword evidence="16" id="KW-1003">Cell membrane</keyword>
<comment type="pathway">
    <text evidence="2 16">Energy metabolism; oxidative phosphorylation.</text>
</comment>
<dbReference type="InterPro" id="IPR000883">
    <property type="entry name" value="Cyt_C_Oxase_1"/>
</dbReference>
<dbReference type="AlphaFoldDB" id="A0A1M6TS25"/>
<keyword evidence="10 16" id="KW-1133">Transmembrane helix</keyword>
<evidence type="ECO:0000256" key="16">
    <source>
        <dbReference type="RuleBase" id="RU363061"/>
    </source>
</evidence>
<comment type="subcellular location">
    <subcellularLocation>
        <location evidence="16">Cell membrane</location>
        <topology evidence="16">Multi-pass membrane protein</topology>
    </subcellularLocation>
    <subcellularLocation>
        <location evidence="1">Membrane</location>
        <topology evidence="1">Multi-pass membrane protein</topology>
    </subcellularLocation>
</comment>
<dbReference type="InterPro" id="IPR023616">
    <property type="entry name" value="Cyt_c_oxase-like_su1_dom"/>
</dbReference>
<evidence type="ECO:0000256" key="13">
    <source>
        <dbReference type="ARBA" id="ARBA00023136"/>
    </source>
</evidence>
<dbReference type="InterPro" id="IPR036927">
    <property type="entry name" value="Cyt_c_oxase-like_su1_sf"/>
</dbReference>
<evidence type="ECO:0000256" key="17">
    <source>
        <dbReference type="SAM" id="MobiDB-lite"/>
    </source>
</evidence>
<dbReference type="GO" id="GO:0022904">
    <property type="term" value="P:respiratory electron transport chain"/>
    <property type="evidence" value="ECO:0007669"/>
    <property type="project" value="TreeGrafter"/>
</dbReference>
<feature type="transmembrane region" description="Helical" evidence="16">
    <location>
        <begin position="394"/>
        <end position="414"/>
    </location>
</feature>
<evidence type="ECO:0000256" key="1">
    <source>
        <dbReference type="ARBA" id="ARBA00004141"/>
    </source>
</evidence>